<dbReference type="InterPro" id="IPR036866">
    <property type="entry name" value="RibonucZ/Hydroxyglut_hydro"/>
</dbReference>
<dbReference type="GO" id="GO:0046872">
    <property type="term" value="F:metal ion binding"/>
    <property type="evidence" value="ECO:0007669"/>
    <property type="project" value="UniProtKB-KW"/>
</dbReference>
<evidence type="ECO:0000256" key="6">
    <source>
        <dbReference type="ARBA" id="ARBA00022722"/>
    </source>
</evidence>
<reference evidence="14" key="1">
    <citation type="journal article" date="2014" name="Nat. Genet.">
        <title>Genome and transcriptome of the porcine whipworm Trichuris suis.</title>
        <authorList>
            <person name="Jex A.R."/>
            <person name="Nejsum P."/>
            <person name="Schwarz E.M."/>
            <person name="Hu L."/>
            <person name="Young N.D."/>
            <person name="Hall R.S."/>
            <person name="Korhonen P.K."/>
            <person name="Liao S."/>
            <person name="Thamsborg S."/>
            <person name="Xia J."/>
            <person name="Xu P."/>
            <person name="Wang S."/>
            <person name="Scheerlinck J.P."/>
            <person name="Hofmann A."/>
            <person name="Sternberg P.W."/>
            <person name="Wang J."/>
            <person name="Gasser R.B."/>
        </authorList>
    </citation>
    <scope>NUCLEOTIDE SEQUENCE [LARGE SCALE GENOMIC DNA]</scope>
    <source>
        <strain evidence="14">DCEP-RM93F</strain>
    </source>
</reference>
<dbReference type="PANTHER" id="PTHR12553">
    <property type="entry name" value="ZINC PHOSPHODIESTERASE ELAC PROTEIN 2"/>
    <property type="match status" value="1"/>
</dbReference>
<comment type="catalytic activity">
    <reaction evidence="1">
        <text>Endonucleolytic cleavage of RNA, removing extra 3' nucleotides from tRNA precursor, generating 3' termini of tRNAs. A 3'-hydroxy group is left at the tRNA terminus and a 5'-phosphoryl group is left at the trailer molecule.</text>
        <dbReference type="EC" id="3.1.26.11"/>
    </reaction>
</comment>
<evidence type="ECO:0000256" key="9">
    <source>
        <dbReference type="ARBA" id="ARBA00022801"/>
    </source>
</evidence>
<comment type="similarity">
    <text evidence="3">Belongs to the RNase Z family.</text>
</comment>
<dbReference type="InterPro" id="IPR047151">
    <property type="entry name" value="RNZ2-like"/>
</dbReference>
<dbReference type="InterPro" id="IPR027794">
    <property type="entry name" value="tRNase_Z_dom"/>
</dbReference>
<dbReference type="PANTHER" id="PTHR12553:SF49">
    <property type="entry name" value="ZINC PHOSPHODIESTERASE ELAC PROTEIN 2"/>
    <property type="match status" value="1"/>
</dbReference>
<keyword evidence="6" id="KW-0540">Nuclease</keyword>
<dbReference type="InterPro" id="IPR001279">
    <property type="entry name" value="Metallo-B-lactamas"/>
</dbReference>
<dbReference type="SUPFAM" id="SSF56281">
    <property type="entry name" value="Metallo-hydrolase/oxidoreductase"/>
    <property type="match status" value="2"/>
</dbReference>
<gene>
    <name evidence="14" type="ORF">M514_04259</name>
</gene>
<keyword evidence="8" id="KW-0255">Endonuclease</keyword>
<dbReference type="AlphaFoldDB" id="A0A085NQF1"/>
<keyword evidence="10" id="KW-0862">Zinc</keyword>
<dbReference type="OrthoDB" id="527344at2759"/>
<proteinExistence type="inferred from homology"/>
<dbReference type="Proteomes" id="UP000030758">
    <property type="component" value="Unassembled WGS sequence"/>
</dbReference>
<evidence type="ECO:0000256" key="5">
    <source>
        <dbReference type="ARBA" id="ARBA00022694"/>
    </source>
</evidence>
<protein>
    <recommendedName>
        <fullName evidence="4">ribonuclease Z</fullName>
        <ecNumber evidence="4">3.1.26.11</ecNumber>
    </recommendedName>
</protein>
<dbReference type="GO" id="GO:0005739">
    <property type="term" value="C:mitochondrion"/>
    <property type="evidence" value="ECO:0007669"/>
    <property type="project" value="TreeGrafter"/>
</dbReference>
<accession>A0A085NQF1</accession>
<evidence type="ECO:0000256" key="10">
    <source>
        <dbReference type="ARBA" id="ARBA00022833"/>
    </source>
</evidence>
<evidence type="ECO:0000256" key="8">
    <source>
        <dbReference type="ARBA" id="ARBA00022759"/>
    </source>
</evidence>
<dbReference type="Pfam" id="PF13691">
    <property type="entry name" value="Lactamase_B_4"/>
    <property type="match status" value="1"/>
</dbReference>
<dbReference type="Pfam" id="PF12706">
    <property type="entry name" value="Lactamase_B_2"/>
    <property type="match status" value="1"/>
</dbReference>
<evidence type="ECO:0000256" key="3">
    <source>
        <dbReference type="ARBA" id="ARBA00007823"/>
    </source>
</evidence>
<feature type="domain" description="Metallo-beta-lactamase" evidence="12">
    <location>
        <begin position="503"/>
        <end position="713"/>
    </location>
</feature>
<feature type="compositionally biased region" description="Polar residues" evidence="11">
    <location>
        <begin position="55"/>
        <end position="68"/>
    </location>
</feature>
<keyword evidence="7" id="KW-0479">Metal-binding</keyword>
<keyword evidence="9" id="KW-0378">Hydrolase</keyword>
<evidence type="ECO:0000256" key="1">
    <source>
        <dbReference type="ARBA" id="ARBA00000402"/>
    </source>
</evidence>
<evidence type="ECO:0000313" key="14">
    <source>
        <dbReference type="EMBL" id="KFD71697.1"/>
    </source>
</evidence>
<feature type="region of interest" description="Disordered" evidence="11">
    <location>
        <begin position="55"/>
        <end position="79"/>
    </location>
</feature>
<comment type="cofactor">
    <cofactor evidence="2">
        <name>Zn(2+)</name>
        <dbReference type="ChEBI" id="CHEBI:29105"/>
    </cofactor>
</comment>
<keyword evidence="5" id="KW-0819">tRNA processing</keyword>
<evidence type="ECO:0000259" key="13">
    <source>
        <dbReference type="Pfam" id="PF13691"/>
    </source>
</evidence>
<dbReference type="CDD" id="cd07718">
    <property type="entry name" value="RNaseZ_ELAC1_ELAC2-C-term-like_MBL-fold"/>
    <property type="match status" value="1"/>
</dbReference>
<feature type="domain" description="tRNase Z endonuclease" evidence="13">
    <location>
        <begin position="103"/>
        <end position="151"/>
    </location>
</feature>
<evidence type="ECO:0000256" key="11">
    <source>
        <dbReference type="SAM" id="MobiDB-lite"/>
    </source>
</evidence>
<evidence type="ECO:0000256" key="4">
    <source>
        <dbReference type="ARBA" id="ARBA00012477"/>
    </source>
</evidence>
<organism evidence="14">
    <name type="scientific">Trichuris suis</name>
    <name type="common">pig whipworm</name>
    <dbReference type="NCBI Taxonomy" id="68888"/>
    <lineage>
        <taxon>Eukaryota</taxon>
        <taxon>Metazoa</taxon>
        <taxon>Ecdysozoa</taxon>
        <taxon>Nematoda</taxon>
        <taxon>Enoplea</taxon>
        <taxon>Dorylaimia</taxon>
        <taxon>Trichinellida</taxon>
        <taxon>Trichuridae</taxon>
        <taxon>Trichuris</taxon>
    </lineage>
</organism>
<name>A0A085NQF1_9BILA</name>
<dbReference type="Gene3D" id="3.60.15.10">
    <property type="entry name" value="Ribonuclease Z/Hydroxyacylglutathione hydrolase-like"/>
    <property type="match status" value="2"/>
</dbReference>
<evidence type="ECO:0000256" key="7">
    <source>
        <dbReference type="ARBA" id="ARBA00022723"/>
    </source>
</evidence>
<dbReference type="EMBL" id="KL367481">
    <property type="protein sequence ID" value="KFD71697.1"/>
    <property type="molecule type" value="Genomic_DNA"/>
</dbReference>
<dbReference type="GO" id="GO:1990180">
    <property type="term" value="P:mitochondrial tRNA 3'-end processing"/>
    <property type="evidence" value="ECO:0007669"/>
    <property type="project" value="TreeGrafter"/>
</dbReference>
<dbReference type="GO" id="GO:0042781">
    <property type="term" value="F:3'-tRNA processing endoribonuclease activity"/>
    <property type="evidence" value="ECO:0007669"/>
    <property type="project" value="UniProtKB-EC"/>
</dbReference>
<dbReference type="EC" id="3.1.26.11" evidence="4"/>
<evidence type="ECO:0000256" key="2">
    <source>
        <dbReference type="ARBA" id="ARBA00001947"/>
    </source>
</evidence>
<evidence type="ECO:0000259" key="12">
    <source>
        <dbReference type="Pfam" id="PF12706"/>
    </source>
</evidence>
<sequence length="791" mass="87979">MRSLYNRFIRVLDSCIPLRAGCCAQLSAMSHSSLCLPMQSPSNLHLPAMRNVPTSSKRSLLSNGSLSEPSRKRANIQGKPGKYTGPPMAYFEVLQNGCFGRGRCLFLFTTSAAYLFNVPEGTERLLSEHGVRHGKLQHIFFTRGSWDNIGGLNGLILGLRKAGIGDLHLHGVPGISGMIRGAQHVCEQAGPPVRIQEHYGNEAIYEDCNIHVHYLNLARKEGSEHHTASPPSQANYAYLIRVKQKPPKLLLEKCVEFKVPVGPLLGKLQAGIDVQLDDGRTVLSADVLEKPEPCPAFAILECADIHCLNRLLPLKAFGHLLQPDEKLYAVVHLTEKEVFDDSGYQQWLGQFKPETKHFVLNEHMSPCKPHNEALFRFNVQLNRVSKNIFPFLHVSTYADAPPVDPEATIMSTEPWLRFALRPNAGQTEIVKPTFNASALTDLIESDSDVVKEIACFQAEADKHVVNEEEQLPSLTFLGTSSAAPVRTRNVSGLLVHLAEDCSLLCDCGESTFQQICTLYETSEALAVLRSIKFIFISHMHADHFFGLATLLLQRKLAFTRNGLPYEPVFLMCPQRLPSIMVLFKPYVGDLGELCRHIYTHRSKPMNASSLIALKDALDTLGLKRLQCVPVIHPMGAHGLVITTDQERTIVYSGDTRPCQELISAGQGADLLIHEATMEDNLNEEACTKKHCTISEAIGVGQSMGARFTLLTHFSGRYSKLPLVDSKHDSAPVGFAFDFMHVSLGQLRLLPLILPVLRVLFRTEYDQMLQRTERTTLRKEIAQRELMSATLT</sequence>